<dbReference type="EMBL" id="JAUSTP010000024">
    <property type="protein sequence ID" value="MDQ0190819.1"/>
    <property type="molecule type" value="Genomic_DNA"/>
</dbReference>
<dbReference type="RefSeq" id="WP_274457500.1">
    <property type="nucleotide sequence ID" value="NZ_CP067097.1"/>
</dbReference>
<protein>
    <submittedName>
        <fullName evidence="2">Amidohydrolase</fullName>
    </submittedName>
</protein>
<keyword evidence="3" id="KW-1185">Reference proteome</keyword>
<keyword evidence="1" id="KW-0175">Coiled coil</keyword>
<accession>A0ABT9XLC0</accession>
<name>A0ABT9XLC0_9BACL</name>
<proteinExistence type="predicted"/>
<dbReference type="Proteomes" id="UP001232973">
    <property type="component" value="Unassembled WGS sequence"/>
</dbReference>
<evidence type="ECO:0000313" key="3">
    <source>
        <dbReference type="Proteomes" id="UP001232973"/>
    </source>
</evidence>
<reference evidence="2 3" key="1">
    <citation type="submission" date="2023-07" db="EMBL/GenBank/DDBJ databases">
        <title>Genomic Encyclopedia of Type Strains, Phase IV (KMG-IV): sequencing the most valuable type-strain genomes for metagenomic binning, comparative biology and taxonomic classification.</title>
        <authorList>
            <person name="Goeker M."/>
        </authorList>
    </citation>
    <scope>NUCLEOTIDE SEQUENCE [LARGE SCALE GENOMIC DNA]</scope>
    <source>
        <strain evidence="2 3">DSM 4006</strain>
    </source>
</reference>
<evidence type="ECO:0000256" key="1">
    <source>
        <dbReference type="SAM" id="Coils"/>
    </source>
</evidence>
<gene>
    <name evidence="2" type="ORF">J2S03_002686</name>
</gene>
<comment type="caution">
    <text evidence="2">The sequence shown here is derived from an EMBL/GenBank/DDBJ whole genome shotgun (WGS) entry which is preliminary data.</text>
</comment>
<organism evidence="2 3">
    <name type="scientific">Alicyclobacillus cycloheptanicus</name>
    <dbReference type="NCBI Taxonomy" id="1457"/>
    <lineage>
        <taxon>Bacteria</taxon>
        <taxon>Bacillati</taxon>
        <taxon>Bacillota</taxon>
        <taxon>Bacilli</taxon>
        <taxon>Bacillales</taxon>
        <taxon>Alicyclobacillaceae</taxon>
        <taxon>Alicyclobacillus</taxon>
    </lineage>
</organism>
<evidence type="ECO:0000313" key="2">
    <source>
        <dbReference type="EMBL" id="MDQ0190819.1"/>
    </source>
</evidence>
<feature type="coiled-coil region" evidence="1">
    <location>
        <begin position="245"/>
        <end position="272"/>
    </location>
</feature>
<sequence length="398" mass="45709">MFQFWMRLRIENGECIPQMSFLADPCGFESRDALFEHVQKNELLLSVEELQACLAGNVFEADERLVVVFSFEEVRQLLCDSATVFLWANIPAAVRQTFATRNILPITRKMPPMQQALVLVRHLKASAHKRAEWLQLVERYLTLTKIDDRGSTLKSFIMTGTLEELETYAKGDQVKYVEHALVPKVVATGYLMASFAAYLDPERCHFWLELIHHHFDQDFRYLEQILHTMPIQTFFQGKKNKPQDRTDLVQYVQDLEVKIEQLQQAHHQEIAELIGIIESLHQRQATDVRTTAAHPTNHPRLRGRKIAVIGDEIRHPVYRALLEREGAEAILVPGFSKLHMGANQLQHADGVIFVTAYSSHALYYALKARRSLSSAVMVNRGGMLAFQNAIHELSERLR</sequence>